<organism evidence="8 9">
    <name type="scientific">Sphingomonas colocasiae</name>
    <dbReference type="NCBI Taxonomy" id="1848973"/>
    <lineage>
        <taxon>Bacteria</taxon>
        <taxon>Pseudomonadati</taxon>
        <taxon>Pseudomonadota</taxon>
        <taxon>Alphaproteobacteria</taxon>
        <taxon>Sphingomonadales</taxon>
        <taxon>Sphingomonadaceae</taxon>
        <taxon>Sphingomonas</taxon>
    </lineage>
</organism>
<evidence type="ECO:0000259" key="7">
    <source>
        <dbReference type="Pfam" id="PF08281"/>
    </source>
</evidence>
<dbReference type="InterPro" id="IPR013325">
    <property type="entry name" value="RNA_pol_sigma_r2"/>
</dbReference>
<keyword evidence="2" id="KW-0805">Transcription regulation</keyword>
<gene>
    <name evidence="8" type="ORF">K7G82_23375</name>
</gene>
<feature type="region of interest" description="Disordered" evidence="5">
    <location>
        <begin position="172"/>
        <end position="198"/>
    </location>
</feature>
<evidence type="ECO:0000313" key="9">
    <source>
        <dbReference type="Proteomes" id="UP000706039"/>
    </source>
</evidence>
<dbReference type="InterPro" id="IPR007627">
    <property type="entry name" value="RNA_pol_sigma70_r2"/>
</dbReference>
<proteinExistence type="inferred from homology"/>
<dbReference type="InterPro" id="IPR013324">
    <property type="entry name" value="RNA_pol_sigma_r3/r4-like"/>
</dbReference>
<dbReference type="InterPro" id="IPR013249">
    <property type="entry name" value="RNA_pol_sigma70_r4_t2"/>
</dbReference>
<evidence type="ECO:0000256" key="1">
    <source>
        <dbReference type="ARBA" id="ARBA00010641"/>
    </source>
</evidence>
<dbReference type="SUPFAM" id="SSF88659">
    <property type="entry name" value="Sigma3 and sigma4 domains of RNA polymerase sigma factors"/>
    <property type="match status" value="1"/>
</dbReference>
<sequence>MHRYDERALWLARNVLPHEPALRAWLSRRPVDGLDIDDIVQETYARLSTTQSVEEIRNPRTYLITTARSVILSHIRHARVVPMHSMTQLEAMDFVSDEPDPETVAADRDELRKLAEAIAQLPPRTREVFVLRRVKAMSQREVAQELGVAESTIEKQMSKGFRRLADILGRGGKAEAGASREATEGNAGTYAQRDKPGD</sequence>
<evidence type="ECO:0000256" key="2">
    <source>
        <dbReference type="ARBA" id="ARBA00023015"/>
    </source>
</evidence>
<feature type="domain" description="RNA polymerase sigma-70 region 2" evidence="6">
    <location>
        <begin position="17"/>
        <end position="79"/>
    </location>
</feature>
<evidence type="ECO:0000256" key="3">
    <source>
        <dbReference type="ARBA" id="ARBA00023082"/>
    </source>
</evidence>
<comment type="caution">
    <text evidence="8">The sequence shown here is derived from an EMBL/GenBank/DDBJ whole genome shotgun (WGS) entry which is preliminary data.</text>
</comment>
<keyword evidence="3" id="KW-0731">Sigma factor</keyword>
<evidence type="ECO:0000256" key="4">
    <source>
        <dbReference type="ARBA" id="ARBA00023163"/>
    </source>
</evidence>
<dbReference type="RefSeq" id="WP_222992360.1">
    <property type="nucleotide sequence ID" value="NZ_JAINVV010000011.1"/>
</dbReference>
<dbReference type="PANTHER" id="PTHR43133">
    <property type="entry name" value="RNA POLYMERASE ECF-TYPE SIGMA FACTO"/>
    <property type="match status" value="1"/>
</dbReference>
<dbReference type="PANTHER" id="PTHR43133:SF63">
    <property type="entry name" value="RNA POLYMERASE SIGMA FACTOR FECI-RELATED"/>
    <property type="match status" value="1"/>
</dbReference>
<evidence type="ECO:0000256" key="5">
    <source>
        <dbReference type="SAM" id="MobiDB-lite"/>
    </source>
</evidence>
<evidence type="ECO:0000259" key="6">
    <source>
        <dbReference type="Pfam" id="PF04542"/>
    </source>
</evidence>
<dbReference type="InterPro" id="IPR039425">
    <property type="entry name" value="RNA_pol_sigma-70-like"/>
</dbReference>
<evidence type="ECO:0000313" key="8">
    <source>
        <dbReference type="EMBL" id="MBY8825264.1"/>
    </source>
</evidence>
<keyword evidence="4" id="KW-0804">Transcription</keyword>
<dbReference type="EMBL" id="JAINVV010000011">
    <property type="protein sequence ID" value="MBY8825264.1"/>
    <property type="molecule type" value="Genomic_DNA"/>
</dbReference>
<protein>
    <submittedName>
        <fullName evidence="8">Sigma-70 family RNA polymerase sigma factor</fullName>
    </submittedName>
</protein>
<dbReference type="Proteomes" id="UP000706039">
    <property type="component" value="Unassembled WGS sequence"/>
</dbReference>
<dbReference type="SUPFAM" id="SSF88946">
    <property type="entry name" value="Sigma2 domain of RNA polymerase sigma factors"/>
    <property type="match status" value="1"/>
</dbReference>
<dbReference type="NCBIfam" id="TIGR02937">
    <property type="entry name" value="sigma70-ECF"/>
    <property type="match status" value="1"/>
</dbReference>
<reference evidence="8 9" key="1">
    <citation type="submission" date="2021-08" db="EMBL/GenBank/DDBJ databases">
        <authorList>
            <person name="Tuo L."/>
        </authorList>
    </citation>
    <scope>NUCLEOTIDE SEQUENCE [LARGE SCALE GENOMIC DNA]</scope>
    <source>
        <strain evidence="8 9">JCM 31229</strain>
    </source>
</reference>
<dbReference type="Pfam" id="PF08281">
    <property type="entry name" value="Sigma70_r4_2"/>
    <property type="match status" value="1"/>
</dbReference>
<dbReference type="Gene3D" id="1.10.1740.10">
    <property type="match status" value="1"/>
</dbReference>
<dbReference type="CDD" id="cd06171">
    <property type="entry name" value="Sigma70_r4"/>
    <property type="match status" value="1"/>
</dbReference>
<dbReference type="InterPro" id="IPR014284">
    <property type="entry name" value="RNA_pol_sigma-70_dom"/>
</dbReference>
<dbReference type="Pfam" id="PF04542">
    <property type="entry name" value="Sigma70_r2"/>
    <property type="match status" value="1"/>
</dbReference>
<keyword evidence="9" id="KW-1185">Reference proteome</keyword>
<feature type="domain" description="RNA polymerase sigma factor 70 region 4 type 2" evidence="7">
    <location>
        <begin position="112"/>
        <end position="164"/>
    </location>
</feature>
<name>A0ABS7PV83_9SPHN</name>
<accession>A0ABS7PV83</accession>
<dbReference type="InterPro" id="IPR036388">
    <property type="entry name" value="WH-like_DNA-bd_sf"/>
</dbReference>
<dbReference type="Gene3D" id="1.10.10.10">
    <property type="entry name" value="Winged helix-like DNA-binding domain superfamily/Winged helix DNA-binding domain"/>
    <property type="match status" value="1"/>
</dbReference>
<comment type="similarity">
    <text evidence="1">Belongs to the sigma-70 factor family. ECF subfamily.</text>
</comment>